<organism evidence="8 9">
    <name type="scientific">Polarella glacialis</name>
    <name type="common">Dinoflagellate</name>
    <dbReference type="NCBI Taxonomy" id="89957"/>
    <lineage>
        <taxon>Eukaryota</taxon>
        <taxon>Sar</taxon>
        <taxon>Alveolata</taxon>
        <taxon>Dinophyceae</taxon>
        <taxon>Suessiales</taxon>
        <taxon>Suessiaceae</taxon>
        <taxon>Polarella</taxon>
    </lineage>
</organism>
<feature type="transmembrane region" description="Helical" evidence="6">
    <location>
        <begin position="63"/>
        <end position="96"/>
    </location>
</feature>
<dbReference type="InterPro" id="IPR027359">
    <property type="entry name" value="Volt_channel_dom_sf"/>
</dbReference>
<keyword evidence="2 6" id="KW-0812">Transmembrane</keyword>
<dbReference type="Pfam" id="PF00520">
    <property type="entry name" value="Ion_trans"/>
    <property type="match status" value="1"/>
</dbReference>
<keyword evidence="3" id="KW-0106">Calcium</keyword>
<reference evidence="8" key="1">
    <citation type="submission" date="2021-02" db="EMBL/GenBank/DDBJ databases">
        <authorList>
            <person name="Dougan E. K."/>
            <person name="Rhodes N."/>
            <person name="Thang M."/>
            <person name="Chan C."/>
        </authorList>
    </citation>
    <scope>NUCLEOTIDE SEQUENCE</scope>
</reference>
<evidence type="ECO:0000256" key="5">
    <source>
        <dbReference type="ARBA" id="ARBA00023136"/>
    </source>
</evidence>
<comment type="caution">
    <text evidence="8">The sequence shown here is derived from an EMBL/GenBank/DDBJ whole genome shotgun (WGS) entry which is preliminary data.</text>
</comment>
<dbReference type="GO" id="GO:0016020">
    <property type="term" value="C:membrane"/>
    <property type="evidence" value="ECO:0007669"/>
    <property type="project" value="UniProtKB-SubCell"/>
</dbReference>
<sequence>DSWFIFDSCLVFESVLETWAMALIALAIGAPIAFDASILRLVRLLRLMRMMRMAKLLRAMPELMILIKGMAAATRSVIFTLILLVLVMYVFAIAFTQLTAGTPNGDRFFATVADSMYTLMVYGTLLDGIGSLLDALGQDSLAIASAFVVFVLIAALTLMNMLIGVLCEVVSGVAAVEKEELAVSFVKGKLQNIVMGFDTNGDNLISKSEFEMLMKSKEAVKALTEVGVDAEGLVDLAETIFSENYGNGSDCYDKELSFPDFMEVILELRGGNTATIRDLVNLKKFMSKMSGESTTLTNSRL</sequence>
<evidence type="ECO:0000256" key="1">
    <source>
        <dbReference type="ARBA" id="ARBA00004141"/>
    </source>
</evidence>
<dbReference type="InterPro" id="IPR018247">
    <property type="entry name" value="EF_Hand_1_Ca_BS"/>
</dbReference>
<feature type="transmembrane region" description="Helical" evidence="6">
    <location>
        <begin position="108"/>
        <end position="129"/>
    </location>
</feature>
<dbReference type="SUPFAM" id="SSF47473">
    <property type="entry name" value="EF-hand"/>
    <property type="match status" value="1"/>
</dbReference>
<gene>
    <name evidence="8" type="ORF">PGLA2088_LOCUS7819</name>
</gene>
<dbReference type="PROSITE" id="PS50222">
    <property type="entry name" value="EF_HAND_2"/>
    <property type="match status" value="1"/>
</dbReference>
<protein>
    <recommendedName>
        <fullName evidence="7">EF-hand domain-containing protein</fullName>
    </recommendedName>
</protein>
<evidence type="ECO:0000256" key="4">
    <source>
        <dbReference type="ARBA" id="ARBA00022989"/>
    </source>
</evidence>
<dbReference type="EMBL" id="CAJNNW010008287">
    <property type="protein sequence ID" value="CAE8649883.1"/>
    <property type="molecule type" value="Genomic_DNA"/>
</dbReference>
<feature type="domain" description="EF-hand" evidence="7">
    <location>
        <begin position="185"/>
        <end position="220"/>
    </location>
</feature>
<evidence type="ECO:0000313" key="9">
    <source>
        <dbReference type="Proteomes" id="UP000626109"/>
    </source>
</evidence>
<keyword evidence="4 6" id="KW-1133">Transmembrane helix</keyword>
<evidence type="ECO:0000313" key="8">
    <source>
        <dbReference type="EMBL" id="CAE8649883.1"/>
    </source>
</evidence>
<feature type="transmembrane region" description="Helical" evidence="6">
    <location>
        <begin position="141"/>
        <end position="163"/>
    </location>
</feature>
<dbReference type="AlphaFoldDB" id="A0A813IFW9"/>
<evidence type="ECO:0000256" key="2">
    <source>
        <dbReference type="ARBA" id="ARBA00022692"/>
    </source>
</evidence>
<accession>A0A813IFW9</accession>
<dbReference type="Gene3D" id="1.10.287.70">
    <property type="match status" value="1"/>
</dbReference>
<evidence type="ECO:0000259" key="7">
    <source>
        <dbReference type="PROSITE" id="PS50222"/>
    </source>
</evidence>
<evidence type="ECO:0000256" key="3">
    <source>
        <dbReference type="ARBA" id="ARBA00022837"/>
    </source>
</evidence>
<feature type="non-terminal residue" evidence="8">
    <location>
        <position position="301"/>
    </location>
</feature>
<dbReference type="Proteomes" id="UP000626109">
    <property type="component" value="Unassembled WGS sequence"/>
</dbReference>
<dbReference type="InterPro" id="IPR005821">
    <property type="entry name" value="Ion_trans_dom"/>
</dbReference>
<evidence type="ECO:0000256" key="6">
    <source>
        <dbReference type="SAM" id="Phobius"/>
    </source>
</evidence>
<proteinExistence type="predicted"/>
<name>A0A813IFW9_POLGL</name>
<dbReference type="Gene3D" id="1.10.238.10">
    <property type="entry name" value="EF-hand"/>
    <property type="match status" value="1"/>
</dbReference>
<feature type="non-terminal residue" evidence="8">
    <location>
        <position position="1"/>
    </location>
</feature>
<dbReference type="GO" id="GO:0005216">
    <property type="term" value="F:monoatomic ion channel activity"/>
    <property type="evidence" value="ECO:0007669"/>
    <property type="project" value="InterPro"/>
</dbReference>
<feature type="transmembrane region" description="Helical" evidence="6">
    <location>
        <begin position="20"/>
        <end position="42"/>
    </location>
</feature>
<dbReference type="SUPFAM" id="SSF81324">
    <property type="entry name" value="Voltage-gated potassium channels"/>
    <property type="match status" value="1"/>
</dbReference>
<dbReference type="PROSITE" id="PS00018">
    <property type="entry name" value="EF_HAND_1"/>
    <property type="match status" value="1"/>
</dbReference>
<dbReference type="InterPro" id="IPR002048">
    <property type="entry name" value="EF_hand_dom"/>
</dbReference>
<comment type="subcellular location">
    <subcellularLocation>
        <location evidence="1">Membrane</location>
        <topology evidence="1">Multi-pass membrane protein</topology>
    </subcellularLocation>
</comment>
<dbReference type="Gene3D" id="1.20.120.350">
    <property type="entry name" value="Voltage-gated potassium channels. Chain C"/>
    <property type="match status" value="1"/>
</dbReference>
<dbReference type="GO" id="GO:0005509">
    <property type="term" value="F:calcium ion binding"/>
    <property type="evidence" value="ECO:0007669"/>
    <property type="project" value="InterPro"/>
</dbReference>
<keyword evidence="5 6" id="KW-0472">Membrane</keyword>
<dbReference type="InterPro" id="IPR011992">
    <property type="entry name" value="EF-hand-dom_pair"/>
</dbReference>